<proteinExistence type="predicted"/>
<dbReference type="InterPro" id="IPR005198">
    <property type="entry name" value="Glyco_hydro_76"/>
</dbReference>
<dbReference type="PANTHER" id="PTHR47791">
    <property type="entry name" value="MEIOTICALLY UP-REGULATED GENE 191 PROTEIN"/>
    <property type="match status" value="1"/>
</dbReference>
<gene>
    <name evidence="2" type="ORF">FN846DRAFT_170553</name>
</gene>
<evidence type="ECO:0000256" key="1">
    <source>
        <dbReference type="SAM" id="SignalP"/>
    </source>
</evidence>
<dbReference type="OrthoDB" id="9984024at2759"/>
<evidence type="ECO:0000313" key="3">
    <source>
        <dbReference type="Proteomes" id="UP000326924"/>
    </source>
</evidence>
<name>A0A5J5EQG2_9PEZI</name>
<dbReference type="InterPro" id="IPR008928">
    <property type="entry name" value="6-hairpin_glycosidase_sf"/>
</dbReference>
<keyword evidence="2" id="KW-0378">Hydrolase</keyword>
<keyword evidence="1" id="KW-0732">Signal</keyword>
<feature type="signal peptide" evidence="1">
    <location>
        <begin position="1"/>
        <end position="18"/>
    </location>
</feature>
<evidence type="ECO:0000313" key="2">
    <source>
        <dbReference type="EMBL" id="KAA8899737.1"/>
    </source>
</evidence>
<dbReference type="SUPFAM" id="SSF48208">
    <property type="entry name" value="Six-hairpin glycosidases"/>
    <property type="match status" value="1"/>
</dbReference>
<reference evidence="2 3" key="1">
    <citation type="submission" date="2019-09" db="EMBL/GenBank/DDBJ databases">
        <title>Draft genome of the ectomycorrhizal ascomycete Sphaerosporella brunnea.</title>
        <authorList>
            <consortium name="DOE Joint Genome Institute"/>
            <person name="Benucci G.M."/>
            <person name="Marozzi G."/>
            <person name="Antonielli L."/>
            <person name="Sanchez S."/>
            <person name="Marco P."/>
            <person name="Wang X."/>
            <person name="Falini L.B."/>
            <person name="Barry K."/>
            <person name="Haridas S."/>
            <person name="Lipzen A."/>
            <person name="Labutti K."/>
            <person name="Grigoriev I.V."/>
            <person name="Murat C."/>
            <person name="Martin F."/>
            <person name="Albertini E."/>
            <person name="Donnini D."/>
            <person name="Bonito G."/>
        </authorList>
    </citation>
    <scope>NUCLEOTIDE SEQUENCE [LARGE SCALE GENOMIC DNA]</scope>
    <source>
        <strain evidence="2 3">Sb_GMNB300</strain>
    </source>
</reference>
<accession>A0A5J5EQG2</accession>
<dbReference type="PANTHER" id="PTHR47791:SF3">
    <property type="entry name" value="MEIOTICALLY UP-REGULATED GENE 191 PROTEIN"/>
    <property type="match status" value="1"/>
</dbReference>
<dbReference type="InParanoid" id="A0A5J5EQG2"/>
<organism evidence="2 3">
    <name type="scientific">Sphaerosporella brunnea</name>
    <dbReference type="NCBI Taxonomy" id="1250544"/>
    <lineage>
        <taxon>Eukaryota</taxon>
        <taxon>Fungi</taxon>
        <taxon>Dikarya</taxon>
        <taxon>Ascomycota</taxon>
        <taxon>Pezizomycotina</taxon>
        <taxon>Pezizomycetes</taxon>
        <taxon>Pezizales</taxon>
        <taxon>Pyronemataceae</taxon>
        <taxon>Sphaerosporella</taxon>
    </lineage>
</organism>
<sequence length="450" mass="48524">MQPSTLLALLSVATFSAAGPVPVSPRNANGSAFDSLGVENPLDSLRQWALSIERPARFAKTESAILDSVGKTLGDAAASIGFEGMPPWSNTQITNTSTSLSDIAAAAIRKLMGMRKDDGSFDDIGWWQTANAYTAATAYDRYRGGKTFHNEVTGGISSLIQKGPGSEFAMRGPGLRNEFNDDSLWWTLTCLDATETYGNGRFQAEGQNLWKWVKDTSFITQTGIAPNMGGVQRTYALSDQCSLEHGVYWTSNVDETYVNSITTGLMMQASARLGTVDTALKNQHWLKSHTVDGSLVNRDGVEGNTCAVNSGAYSYNTGVYIAALTKLFQDTSNVMFIAEAEEAAAAAMETTAWTDGQGMITESMDQRSGDGISFKCVLLRALTKLYTVSSNAAIKKEIQGFVNVNYNSLYNKARRGDAYDTNWNGPFQEESAAGQFVAIDLLVAGMVVNA</sequence>
<comment type="caution">
    <text evidence="2">The sequence shown here is derived from an EMBL/GenBank/DDBJ whole genome shotgun (WGS) entry which is preliminary data.</text>
</comment>
<dbReference type="Gene3D" id="1.50.10.20">
    <property type="match status" value="1"/>
</dbReference>
<dbReference type="AlphaFoldDB" id="A0A5J5EQG2"/>
<keyword evidence="3" id="KW-1185">Reference proteome</keyword>
<dbReference type="InterPro" id="IPR053169">
    <property type="entry name" value="MUG_Protein"/>
</dbReference>
<feature type="chain" id="PRO_5023885945" evidence="1">
    <location>
        <begin position="19"/>
        <end position="450"/>
    </location>
</feature>
<protein>
    <submittedName>
        <fullName evidence="2">Glycosyl hydrolase family 76-domain-containing protein</fullName>
    </submittedName>
</protein>
<dbReference type="EMBL" id="VXIS01000163">
    <property type="protein sequence ID" value="KAA8899737.1"/>
    <property type="molecule type" value="Genomic_DNA"/>
</dbReference>
<dbReference type="Pfam" id="PF03663">
    <property type="entry name" value="Glyco_hydro_76"/>
    <property type="match status" value="1"/>
</dbReference>
<dbReference type="Proteomes" id="UP000326924">
    <property type="component" value="Unassembled WGS sequence"/>
</dbReference>
<dbReference type="GO" id="GO:0005975">
    <property type="term" value="P:carbohydrate metabolic process"/>
    <property type="evidence" value="ECO:0007669"/>
    <property type="project" value="InterPro"/>
</dbReference>
<dbReference type="GO" id="GO:0016787">
    <property type="term" value="F:hydrolase activity"/>
    <property type="evidence" value="ECO:0007669"/>
    <property type="project" value="UniProtKB-KW"/>
</dbReference>